<evidence type="ECO:0000256" key="10">
    <source>
        <dbReference type="ARBA" id="ARBA00023285"/>
    </source>
</evidence>
<dbReference type="InterPro" id="IPR050862">
    <property type="entry name" value="RdRp_reductase_class-2"/>
</dbReference>
<dbReference type="InterPro" id="IPR008926">
    <property type="entry name" value="RNR_R1-su_N"/>
</dbReference>
<keyword evidence="10 13" id="KW-0170">Cobalt</keyword>
<dbReference type="PANTHER" id="PTHR43371">
    <property type="entry name" value="VITAMIN B12-DEPENDENT RIBONUCLEOTIDE REDUCTASE"/>
    <property type="match status" value="1"/>
</dbReference>
<dbReference type="EC" id="1.17.4.1" evidence="13"/>
<evidence type="ECO:0000256" key="6">
    <source>
        <dbReference type="ARBA" id="ARBA00022840"/>
    </source>
</evidence>
<evidence type="ECO:0000256" key="5">
    <source>
        <dbReference type="ARBA" id="ARBA00022741"/>
    </source>
</evidence>
<comment type="function">
    <text evidence="13">Catalyzes the reduction of ribonucleotides to deoxyribonucleotides. May function to provide a pool of deoxyribonucleotide precursors for DNA repair during oxygen limitation and/or for immediate growth after restoration of oxygen.</text>
</comment>
<dbReference type="GO" id="GO:0071897">
    <property type="term" value="P:DNA biosynthetic process"/>
    <property type="evidence" value="ECO:0007669"/>
    <property type="project" value="UniProtKB-KW"/>
</dbReference>
<dbReference type="NCBIfam" id="TIGR02504">
    <property type="entry name" value="NrdJ_Z"/>
    <property type="match status" value="1"/>
</dbReference>
<evidence type="ECO:0000256" key="3">
    <source>
        <dbReference type="ARBA" id="ARBA00022628"/>
    </source>
</evidence>
<dbReference type="PANTHER" id="PTHR43371:SF1">
    <property type="entry name" value="RIBONUCLEOSIDE-DIPHOSPHATE REDUCTASE"/>
    <property type="match status" value="1"/>
</dbReference>
<dbReference type="PROSITE" id="PS51161">
    <property type="entry name" value="ATP_CONE"/>
    <property type="match status" value="1"/>
</dbReference>
<evidence type="ECO:0000256" key="8">
    <source>
        <dbReference type="ARBA" id="ARBA00023116"/>
    </source>
</evidence>
<reference evidence="15 16" key="1">
    <citation type="journal article" date="2016" name="Nat. Commun.">
        <title>Thousands of microbial genomes shed light on interconnected biogeochemical processes in an aquifer system.</title>
        <authorList>
            <person name="Anantharaman K."/>
            <person name="Brown C.T."/>
            <person name="Hug L.A."/>
            <person name="Sharon I."/>
            <person name="Castelle C.J."/>
            <person name="Probst A.J."/>
            <person name="Thomas B.C."/>
            <person name="Singh A."/>
            <person name="Wilkins M.J."/>
            <person name="Karaoz U."/>
            <person name="Brodie E.L."/>
            <person name="Williams K.H."/>
            <person name="Hubbard S.S."/>
            <person name="Banfield J.F."/>
        </authorList>
    </citation>
    <scope>NUCLEOTIDE SEQUENCE [LARGE SCALE GENOMIC DNA]</scope>
</reference>
<dbReference type="SUPFAM" id="SSF51998">
    <property type="entry name" value="PFL-like glycyl radical enzymes"/>
    <property type="match status" value="1"/>
</dbReference>
<dbReference type="InterPro" id="IPR005144">
    <property type="entry name" value="ATP-cone_dom"/>
</dbReference>
<dbReference type="GO" id="GO:0009263">
    <property type="term" value="P:deoxyribonucleotide biosynthetic process"/>
    <property type="evidence" value="ECO:0007669"/>
    <property type="project" value="UniProtKB-KW"/>
</dbReference>
<evidence type="ECO:0000256" key="11">
    <source>
        <dbReference type="ARBA" id="ARBA00047754"/>
    </source>
</evidence>
<dbReference type="CDD" id="cd02888">
    <property type="entry name" value="RNR_II_dimer"/>
    <property type="match status" value="1"/>
</dbReference>
<dbReference type="GO" id="GO:0031419">
    <property type="term" value="F:cobalamin binding"/>
    <property type="evidence" value="ECO:0007669"/>
    <property type="project" value="UniProtKB-KW"/>
</dbReference>
<dbReference type="UniPathway" id="UPA00326"/>
<keyword evidence="8" id="KW-0215">Deoxyribonucleotide synthesis</keyword>
<proteinExistence type="inferred from homology"/>
<evidence type="ECO:0000313" key="15">
    <source>
        <dbReference type="EMBL" id="OGY21136.1"/>
    </source>
</evidence>
<dbReference type="Pfam" id="PF00317">
    <property type="entry name" value="Ribonuc_red_lgN"/>
    <property type="match status" value="1"/>
</dbReference>
<dbReference type="GO" id="GO:0005524">
    <property type="term" value="F:ATP binding"/>
    <property type="evidence" value="ECO:0007669"/>
    <property type="project" value="UniProtKB-UniRule"/>
</dbReference>
<dbReference type="AlphaFoldDB" id="A0A1G1W0E0"/>
<evidence type="ECO:0000256" key="2">
    <source>
        <dbReference type="ARBA" id="ARBA00007405"/>
    </source>
</evidence>
<evidence type="ECO:0000313" key="16">
    <source>
        <dbReference type="Proteomes" id="UP000176723"/>
    </source>
</evidence>
<dbReference type="Proteomes" id="UP000176723">
    <property type="component" value="Unassembled WGS sequence"/>
</dbReference>
<evidence type="ECO:0000256" key="13">
    <source>
        <dbReference type="RuleBase" id="RU364064"/>
    </source>
</evidence>
<feature type="domain" description="ATP-cone" evidence="14">
    <location>
        <begin position="9"/>
        <end position="111"/>
    </location>
</feature>
<comment type="cofactor">
    <cofactor evidence="1 13">
        <name>adenosylcob(III)alamin</name>
        <dbReference type="ChEBI" id="CHEBI:18408"/>
    </cofactor>
</comment>
<evidence type="ECO:0000256" key="12">
    <source>
        <dbReference type="PROSITE-ProRule" id="PRU00492"/>
    </source>
</evidence>
<accession>A0A1G1W0E0</accession>
<dbReference type="InterPro" id="IPR013509">
    <property type="entry name" value="RNR_lsu_N"/>
</dbReference>
<dbReference type="Gene3D" id="3.20.70.20">
    <property type="match status" value="1"/>
</dbReference>
<evidence type="ECO:0000256" key="1">
    <source>
        <dbReference type="ARBA" id="ARBA00001922"/>
    </source>
</evidence>
<keyword evidence="9" id="KW-1015">Disulfide bond</keyword>
<dbReference type="GO" id="GO:0004748">
    <property type="term" value="F:ribonucleoside-diphosphate reductase activity, thioredoxin disulfide as acceptor"/>
    <property type="evidence" value="ECO:0007669"/>
    <property type="project" value="UniProtKB-EC"/>
</dbReference>
<dbReference type="EMBL" id="MHCL01000016">
    <property type="protein sequence ID" value="OGY21136.1"/>
    <property type="molecule type" value="Genomic_DNA"/>
</dbReference>
<comment type="similarity">
    <text evidence="2 13">Belongs to the ribonucleoside diphosphate reductase class-2 family.</text>
</comment>
<protein>
    <recommendedName>
        <fullName evidence="13">Vitamin B12-dependent ribonucleotide reductase</fullName>
        <ecNumber evidence="13">1.17.4.1</ecNumber>
    </recommendedName>
</protein>
<dbReference type="InterPro" id="IPR000788">
    <property type="entry name" value="RNR_lg_C"/>
</dbReference>
<dbReference type="PRINTS" id="PR01183">
    <property type="entry name" value="RIBORDTASEM1"/>
</dbReference>
<evidence type="ECO:0000256" key="7">
    <source>
        <dbReference type="ARBA" id="ARBA00023002"/>
    </source>
</evidence>
<dbReference type="InterPro" id="IPR013344">
    <property type="entry name" value="RNR_NrdJ/NrdZ"/>
</dbReference>
<evidence type="ECO:0000259" key="14">
    <source>
        <dbReference type="PROSITE" id="PS51161"/>
    </source>
</evidence>
<sequence>MVKKEQEIKSIRKRDGRVVDFDANKISVAIRKASEATGEFGEKEAKRLADIVVSILTRANGPTSPRLRGARKSIPTVEQVQDIVEQVLMAASHYKTGKAYILYRKERAELRAARQAIGVEDDLGMSVNALKAMARRYLTHDEFGNVTETPRQAVERVARAVSSAEKRGKKGWERKFAEMIASFQFVPAGCYFRGAGRKRGLLANCFVLPVEDDMAAIFDAVKWTALIHQSGGGTGYNFSHLRPNGDVVGGGGFASGPVSFMRAFDAATEIVMLGGRHRGANMGILNADHPDIFEFITCKTQEGSIANFNISIGASDAFMRAVDRDTDWKLMNPRSGDVVQTVGARKIFDQAVALAWKTGDPGLIYLDAINRHNPLLEKLGPIEATNVCGEQPLHPFDVCNLGSINLAAFITSGGNGQVHPRVDWERLERVVRLAVRFLDDGIDASEYPIAQIDEMARNIRRIGLGVMGWADMLIKLRIRYDGQKGVRLASQVAKFIQQAGWDESAKLAREKGSFPLWKASSFAKKHPVIGKKRVPVRNVAVTTIAPTGTISMLADCNSGIEPIFALAYIKNVVDKDGMAYTNSYFEHALAEAYGGQEHPQVAEILQEVTKTGNIEHIQGLPAWMREVFRAAHQISPEWHVRMQAAFQKYTDNAVSKTINFPESASLEDVERAYLFAWETGCKGITIYRDKSKQVQILATESEHKEQREVAIQSKLSVTPLALRQDWEGKRTQDRDLSCPECGGIMYFAEGCSTCQQCGYSRCEV</sequence>
<keyword evidence="4 13" id="KW-0237">DNA synthesis</keyword>
<keyword evidence="7 13" id="KW-0560">Oxidoreductase</keyword>
<evidence type="ECO:0000256" key="9">
    <source>
        <dbReference type="ARBA" id="ARBA00023157"/>
    </source>
</evidence>
<dbReference type="Pfam" id="PF02867">
    <property type="entry name" value="Ribonuc_red_lgC"/>
    <property type="match status" value="1"/>
</dbReference>
<dbReference type="STRING" id="1797593.A3A65_03570"/>
<organism evidence="15 16">
    <name type="scientific">Candidatus Chisholmbacteria bacterium RIFCSPLOWO2_01_FULL_49_14</name>
    <dbReference type="NCBI Taxonomy" id="1797593"/>
    <lineage>
        <taxon>Bacteria</taxon>
        <taxon>Candidatus Chisholmiibacteriota</taxon>
    </lineage>
</organism>
<comment type="catalytic activity">
    <reaction evidence="11 13">
        <text>a 2'-deoxyribonucleoside 5'-diphosphate + [thioredoxin]-disulfide + H2O = a ribonucleoside 5'-diphosphate + [thioredoxin]-dithiol</text>
        <dbReference type="Rhea" id="RHEA:23252"/>
        <dbReference type="Rhea" id="RHEA-COMP:10698"/>
        <dbReference type="Rhea" id="RHEA-COMP:10700"/>
        <dbReference type="ChEBI" id="CHEBI:15377"/>
        <dbReference type="ChEBI" id="CHEBI:29950"/>
        <dbReference type="ChEBI" id="CHEBI:50058"/>
        <dbReference type="ChEBI" id="CHEBI:57930"/>
        <dbReference type="ChEBI" id="CHEBI:73316"/>
        <dbReference type="EC" id="1.17.4.1"/>
    </reaction>
</comment>
<keyword evidence="5 12" id="KW-0547">Nucleotide-binding</keyword>
<keyword evidence="6 12" id="KW-0067">ATP-binding</keyword>
<dbReference type="Pfam" id="PF03477">
    <property type="entry name" value="ATP-cone"/>
    <property type="match status" value="1"/>
</dbReference>
<evidence type="ECO:0000256" key="4">
    <source>
        <dbReference type="ARBA" id="ARBA00022634"/>
    </source>
</evidence>
<name>A0A1G1W0E0_9BACT</name>
<comment type="caution">
    <text evidence="15">The sequence shown here is derived from an EMBL/GenBank/DDBJ whole genome shotgun (WGS) entry which is preliminary data.</text>
</comment>
<keyword evidence="3 13" id="KW-0846">Cobalamin</keyword>
<dbReference type="SUPFAM" id="SSF48168">
    <property type="entry name" value="R1 subunit of ribonucleotide reductase, N-terminal domain"/>
    <property type="match status" value="1"/>
</dbReference>
<gene>
    <name evidence="15" type="ORF">A3A65_03570</name>
</gene>